<reference evidence="1" key="1">
    <citation type="journal article" date="2020" name="Stud. Mycol.">
        <title>101 Dothideomycetes genomes: a test case for predicting lifestyles and emergence of pathogens.</title>
        <authorList>
            <person name="Haridas S."/>
            <person name="Albert R."/>
            <person name="Binder M."/>
            <person name="Bloem J."/>
            <person name="Labutti K."/>
            <person name="Salamov A."/>
            <person name="Andreopoulos B."/>
            <person name="Baker S."/>
            <person name="Barry K."/>
            <person name="Bills G."/>
            <person name="Bluhm B."/>
            <person name="Cannon C."/>
            <person name="Castanera R."/>
            <person name="Culley D."/>
            <person name="Daum C."/>
            <person name="Ezra D."/>
            <person name="Gonzalez J."/>
            <person name="Henrissat B."/>
            <person name="Kuo A."/>
            <person name="Liang C."/>
            <person name="Lipzen A."/>
            <person name="Lutzoni F."/>
            <person name="Magnuson J."/>
            <person name="Mondo S."/>
            <person name="Nolan M."/>
            <person name="Ohm R."/>
            <person name="Pangilinan J."/>
            <person name="Park H.-J."/>
            <person name="Ramirez L."/>
            <person name="Alfaro M."/>
            <person name="Sun H."/>
            <person name="Tritt A."/>
            <person name="Yoshinaga Y."/>
            <person name="Zwiers L.-H."/>
            <person name="Turgeon B."/>
            <person name="Goodwin S."/>
            <person name="Spatafora J."/>
            <person name="Crous P."/>
            <person name="Grigoriev I."/>
        </authorList>
    </citation>
    <scope>NUCLEOTIDE SEQUENCE</scope>
    <source>
        <strain evidence="1">CBS 207.26</strain>
    </source>
</reference>
<proteinExistence type="predicted"/>
<gene>
    <name evidence="1" type="ORF">K469DRAFT_763578</name>
</gene>
<keyword evidence="2" id="KW-1185">Reference proteome</keyword>
<name>A0A6A6D9F8_9PEZI</name>
<organism evidence="1 2">
    <name type="scientific">Zopfia rhizophila CBS 207.26</name>
    <dbReference type="NCBI Taxonomy" id="1314779"/>
    <lineage>
        <taxon>Eukaryota</taxon>
        <taxon>Fungi</taxon>
        <taxon>Dikarya</taxon>
        <taxon>Ascomycota</taxon>
        <taxon>Pezizomycotina</taxon>
        <taxon>Dothideomycetes</taxon>
        <taxon>Dothideomycetes incertae sedis</taxon>
        <taxon>Zopfiaceae</taxon>
        <taxon>Zopfia</taxon>
    </lineage>
</organism>
<protein>
    <submittedName>
        <fullName evidence="1">Uncharacterized protein</fullName>
    </submittedName>
</protein>
<evidence type="ECO:0000313" key="1">
    <source>
        <dbReference type="EMBL" id="KAF2175735.1"/>
    </source>
</evidence>
<dbReference type="AlphaFoldDB" id="A0A6A6D9F8"/>
<sequence>MQLPSGPLYKSPPNTYGGHNHGNLTGSNTSPRGVGSILGFAPDECFLWTTCRGLSRGFRAEVEHIYVKLLPEFSIEWKIDHTWDDPDGHIIWDAALDIRTTAFSPFLETEREHISNWIKKLEKASESGYVAFKCALDDFWYQKWEFCVSLYLHEPSEVVGPWYDVLHAISLGHSMNDKEILALEAHDIDEISFDCRATLSKLYYEEAYARSLKERIFRALPSVANINLEKNWSWFLKAFDHSFEIAEMAVDDLIAQPILL</sequence>
<dbReference type="Proteomes" id="UP000800200">
    <property type="component" value="Unassembled WGS sequence"/>
</dbReference>
<dbReference type="EMBL" id="ML994726">
    <property type="protein sequence ID" value="KAF2175735.1"/>
    <property type="molecule type" value="Genomic_DNA"/>
</dbReference>
<accession>A0A6A6D9F8</accession>
<evidence type="ECO:0000313" key="2">
    <source>
        <dbReference type="Proteomes" id="UP000800200"/>
    </source>
</evidence>